<name>A0A0D2QC06_GOSRA</name>
<accession>A0A0D2QC06</accession>
<sequence>MIQHSTKHHLPRWPVSHLVHRHLQHRQGLLKMWPKMMRNQTSLFLGPLVTCQVTYSIIQHSTKHHLPRWPVSHLLHLHLQHRQGLLKMWPKMMRNQKMLKLEINVVCLFGLCFV</sequence>
<dbReference type="AlphaFoldDB" id="A0A0D2QC06"/>
<evidence type="ECO:0000313" key="1">
    <source>
        <dbReference type="EMBL" id="KJB16924.1"/>
    </source>
</evidence>
<dbReference type="EMBL" id="CM001741">
    <property type="protein sequence ID" value="KJB16924.1"/>
    <property type="molecule type" value="Genomic_DNA"/>
</dbReference>
<gene>
    <name evidence="1" type="ORF">B456_002G254500</name>
</gene>
<dbReference type="OMA" id="LEINVVC"/>
<reference evidence="1 2" key="1">
    <citation type="journal article" date="2012" name="Nature">
        <title>Repeated polyploidization of Gossypium genomes and the evolution of spinnable cotton fibres.</title>
        <authorList>
            <person name="Paterson A.H."/>
            <person name="Wendel J.F."/>
            <person name="Gundlach H."/>
            <person name="Guo H."/>
            <person name="Jenkins J."/>
            <person name="Jin D."/>
            <person name="Llewellyn D."/>
            <person name="Showmaker K.C."/>
            <person name="Shu S."/>
            <person name="Udall J."/>
            <person name="Yoo M.J."/>
            <person name="Byers R."/>
            <person name="Chen W."/>
            <person name="Doron-Faigenboim A."/>
            <person name="Duke M.V."/>
            <person name="Gong L."/>
            <person name="Grimwood J."/>
            <person name="Grover C."/>
            <person name="Grupp K."/>
            <person name="Hu G."/>
            <person name="Lee T.H."/>
            <person name="Li J."/>
            <person name="Lin L."/>
            <person name="Liu T."/>
            <person name="Marler B.S."/>
            <person name="Page J.T."/>
            <person name="Roberts A.W."/>
            <person name="Romanel E."/>
            <person name="Sanders W.S."/>
            <person name="Szadkowski E."/>
            <person name="Tan X."/>
            <person name="Tang H."/>
            <person name="Xu C."/>
            <person name="Wang J."/>
            <person name="Wang Z."/>
            <person name="Zhang D."/>
            <person name="Zhang L."/>
            <person name="Ashrafi H."/>
            <person name="Bedon F."/>
            <person name="Bowers J.E."/>
            <person name="Brubaker C.L."/>
            <person name="Chee P.W."/>
            <person name="Das S."/>
            <person name="Gingle A.R."/>
            <person name="Haigler C.H."/>
            <person name="Harker D."/>
            <person name="Hoffmann L.V."/>
            <person name="Hovav R."/>
            <person name="Jones D.C."/>
            <person name="Lemke C."/>
            <person name="Mansoor S."/>
            <person name="ur Rahman M."/>
            <person name="Rainville L.N."/>
            <person name="Rambani A."/>
            <person name="Reddy U.K."/>
            <person name="Rong J.K."/>
            <person name="Saranga Y."/>
            <person name="Scheffler B.E."/>
            <person name="Scheffler J.A."/>
            <person name="Stelly D.M."/>
            <person name="Triplett B.A."/>
            <person name="Van Deynze A."/>
            <person name="Vaslin M.F."/>
            <person name="Waghmare V.N."/>
            <person name="Walford S.A."/>
            <person name="Wright R.J."/>
            <person name="Zaki E.A."/>
            <person name="Zhang T."/>
            <person name="Dennis E.S."/>
            <person name="Mayer K.F."/>
            <person name="Peterson D.G."/>
            <person name="Rokhsar D.S."/>
            <person name="Wang X."/>
            <person name="Schmutz J."/>
        </authorList>
    </citation>
    <scope>NUCLEOTIDE SEQUENCE [LARGE SCALE GENOMIC DNA]</scope>
</reference>
<proteinExistence type="predicted"/>
<evidence type="ECO:0000313" key="2">
    <source>
        <dbReference type="Proteomes" id="UP000032304"/>
    </source>
</evidence>
<protein>
    <submittedName>
        <fullName evidence="1">Uncharacterized protein</fullName>
    </submittedName>
</protein>
<organism evidence="1 2">
    <name type="scientific">Gossypium raimondii</name>
    <name type="common">Peruvian cotton</name>
    <name type="synonym">Gossypium klotzschianum subsp. raimondii</name>
    <dbReference type="NCBI Taxonomy" id="29730"/>
    <lineage>
        <taxon>Eukaryota</taxon>
        <taxon>Viridiplantae</taxon>
        <taxon>Streptophyta</taxon>
        <taxon>Embryophyta</taxon>
        <taxon>Tracheophyta</taxon>
        <taxon>Spermatophyta</taxon>
        <taxon>Magnoliopsida</taxon>
        <taxon>eudicotyledons</taxon>
        <taxon>Gunneridae</taxon>
        <taxon>Pentapetalae</taxon>
        <taxon>rosids</taxon>
        <taxon>malvids</taxon>
        <taxon>Malvales</taxon>
        <taxon>Malvaceae</taxon>
        <taxon>Malvoideae</taxon>
        <taxon>Gossypium</taxon>
    </lineage>
</organism>
<dbReference type="Gramene" id="KJB16924">
    <property type="protein sequence ID" value="KJB16924"/>
    <property type="gene ID" value="B456_002G254500"/>
</dbReference>
<keyword evidence="2" id="KW-1185">Reference proteome</keyword>
<dbReference type="Proteomes" id="UP000032304">
    <property type="component" value="Chromosome 2"/>
</dbReference>